<keyword evidence="3" id="KW-1185">Reference proteome</keyword>
<name>A0ABQ4ZU14_9ASTR</name>
<feature type="region of interest" description="Disordered" evidence="1">
    <location>
        <begin position="96"/>
        <end position="121"/>
    </location>
</feature>
<sequence length="156" mass="17624">MMAALEVVNARVSYQVDVRSRESSEFYSQHHDAQKDRVAVRAKIGVLRRERLAYETLEAPITVLETEARRHEWQRQDADDHVVEHIMRTQALEARKMAPKRRTTRLNPGATPTPVTDTHTTTPVTNAQIQAMINEGVTTALAARDATRNGDDSHTL</sequence>
<comment type="caution">
    <text evidence="2">The sequence shown here is derived from an EMBL/GenBank/DDBJ whole genome shotgun (WGS) entry which is preliminary data.</text>
</comment>
<evidence type="ECO:0000313" key="2">
    <source>
        <dbReference type="EMBL" id="GJS92981.1"/>
    </source>
</evidence>
<gene>
    <name evidence="2" type="ORF">Tco_0799949</name>
</gene>
<reference evidence="2" key="1">
    <citation type="journal article" date="2022" name="Int. J. Mol. Sci.">
        <title>Draft Genome of Tanacetum Coccineum: Genomic Comparison of Closely Related Tanacetum-Family Plants.</title>
        <authorList>
            <person name="Yamashiro T."/>
            <person name="Shiraishi A."/>
            <person name="Nakayama K."/>
            <person name="Satake H."/>
        </authorList>
    </citation>
    <scope>NUCLEOTIDE SEQUENCE</scope>
</reference>
<feature type="compositionally biased region" description="Low complexity" evidence="1">
    <location>
        <begin position="112"/>
        <end position="121"/>
    </location>
</feature>
<reference evidence="2" key="2">
    <citation type="submission" date="2022-01" db="EMBL/GenBank/DDBJ databases">
        <authorList>
            <person name="Yamashiro T."/>
            <person name="Shiraishi A."/>
            <person name="Satake H."/>
            <person name="Nakayama K."/>
        </authorList>
    </citation>
    <scope>NUCLEOTIDE SEQUENCE</scope>
</reference>
<dbReference type="EMBL" id="BQNB010011621">
    <property type="protein sequence ID" value="GJS92981.1"/>
    <property type="molecule type" value="Genomic_DNA"/>
</dbReference>
<evidence type="ECO:0000256" key="1">
    <source>
        <dbReference type="SAM" id="MobiDB-lite"/>
    </source>
</evidence>
<protein>
    <submittedName>
        <fullName evidence="2">Uncharacterized protein</fullName>
    </submittedName>
</protein>
<accession>A0ABQ4ZU14</accession>
<organism evidence="2 3">
    <name type="scientific">Tanacetum coccineum</name>
    <dbReference type="NCBI Taxonomy" id="301880"/>
    <lineage>
        <taxon>Eukaryota</taxon>
        <taxon>Viridiplantae</taxon>
        <taxon>Streptophyta</taxon>
        <taxon>Embryophyta</taxon>
        <taxon>Tracheophyta</taxon>
        <taxon>Spermatophyta</taxon>
        <taxon>Magnoliopsida</taxon>
        <taxon>eudicotyledons</taxon>
        <taxon>Gunneridae</taxon>
        <taxon>Pentapetalae</taxon>
        <taxon>asterids</taxon>
        <taxon>campanulids</taxon>
        <taxon>Asterales</taxon>
        <taxon>Asteraceae</taxon>
        <taxon>Asteroideae</taxon>
        <taxon>Anthemideae</taxon>
        <taxon>Anthemidinae</taxon>
        <taxon>Tanacetum</taxon>
    </lineage>
</organism>
<dbReference type="Proteomes" id="UP001151760">
    <property type="component" value="Unassembled WGS sequence"/>
</dbReference>
<proteinExistence type="predicted"/>
<evidence type="ECO:0000313" key="3">
    <source>
        <dbReference type="Proteomes" id="UP001151760"/>
    </source>
</evidence>